<keyword evidence="4" id="KW-0378">Hydrolase</keyword>
<evidence type="ECO:0000313" key="5">
    <source>
        <dbReference type="Proteomes" id="UP000528457"/>
    </source>
</evidence>
<organism evidence="4 5">
    <name type="scientific">Pseudoteredinibacter isoporae</name>
    <dbReference type="NCBI Taxonomy" id="570281"/>
    <lineage>
        <taxon>Bacteria</taxon>
        <taxon>Pseudomonadati</taxon>
        <taxon>Pseudomonadota</taxon>
        <taxon>Gammaproteobacteria</taxon>
        <taxon>Cellvibrionales</taxon>
        <taxon>Cellvibrionaceae</taxon>
        <taxon>Pseudoteredinibacter</taxon>
    </lineage>
</organism>
<keyword evidence="1" id="KW-0732">Signal</keyword>
<feature type="domain" description="M23ase beta-sheet core" evidence="2">
    <location>
        <begin position="182"/>
        <end position="278"/>
    </location>
</feature>
<proteinExistence type="predicted"/>
<evidence type="ECO:0000259" key="2">
    <source>
        <dbReference type="Pfam" id="PF01551"/>
    </source>
</evidence>
<dbReference type="CDD" id="cd12797">
    <property type="entry name" value="M23_peptidase"/>
    <property type="match status" value="1"/>
</dbReference>
<dbReference type="InterPro" id="IPR016047">
    <property type="entry name" value="M23ase_b-sheet_dom"/>
</dbReference>
<protein>
    <submittedName>
        <fullName evidence="4">Murein DD-endopeptidase MepM/ murein hydrolase activator NlpD</fullName>
    </submittedName>
</protein>
<evidence type="ECO:0000259" key="3">
    <source>
        <dbReference type="Pfam" id="PF13511"/>
    </source>
</evidence>
<dbReference type="Pfam" id="PF13511">
    <property type="entry name" value="DUF4124"/>
    <property type="match status" value="1"/>
</dbReference>
<dbReference type="AlphaFoldDB" id="A0A7X0JQN4"/>
<feature type="chain" id="PRO_5030752585" evidence="1">
    <location>
        <begin position="36"/>
        <end position="308"/>
    </location>
</feature>
<dbReference type="PANTHER" id="PTHR21666:SF294">
    <property type="entry name" value="PEPTIDASE M23"/>
    <property type="match status" value="1"/>
</dbReference>
<evidence type="ECO:0000313" key="4">
    <source>
        <dbReference type="EMBL" id="MBB6520513.1"/>
    </source>
</evidence>
<dbReference type="Proteomes" id="UP000528457">
    <property type="component" value="Unassembled WGS sequence"/>
</dbReference>
<dbReference type="EMBL" id="JACHHT010000001">
    <property type="protein sequence ID" value="MBB6520513.1"/>
    <property type="molecule type" value="Genomic_DNA"/>
</dbReference>
<dbReference type="InterPro" id="IPR025392">
    <property type="entry name" value="DUF4124"/>
</dbReference>
<name>A0A7X0JQN4_9GAMM</name>
<sequence>MPLNFSTEPKRPFPIRLGLLAVLLSYCLTTSTSNAQSKIYKYKDENGKWVFTDKKPKQAAETIQLKTRGNASKHEPWLETLREDGKHRLFLNNPVHAPIQFIYRASRLGKKRFRFSAEGPGRFLLREQDTAFGEIKSGWAIGKLNVVHSQSVYELPFSSKKRLLISQGFNGRFSHTGIGNRNALDIAMEVGTDIAAARPGVVAIAKDDYHMGGAKSFFLDKANHITVYHDDGSSAIYAHILQGSAKVKPGDKVRAGQLIARAGSSGYSTGPHLHFVIRGIVGGRVASLPFRLRGRDGKTFNPRAGQKI</sequence>
<feature type="signal peptide" evidence="1">
    <location>
        <begin position="1"/>
        <end position="35"/>
    </location>
</feature>
<dbReference type="SUPFAM" id="SSF51261">
    <property type="entry name" value="Duplicated hybrid motif"/>
    <property type="match status" value="1"/>
</dbReference>
<comment type="caution">
    <text evidence="4">The sequence shown here is derived from an EMBL/GenBank/DDBJ whole genome shotgun (WGS) entry which is preliminary data.</text>
</comment>
<keyword evidence="5" id="KW-1185">Reference proteome</keyword>
<dbReference type="GO" id="GO:0004222">
    <property type="term" value="F:metalloendopeptidase activity"/>
    <property type="evidence" value="ECO:0007669"/>
    <property type="project" value="TreeGrafter"/>
</dbReference>
<dbReference type="PANTHER" id="PTHR21666">
    <property type="entry name" value="PEPTIDASE-RELATED"/>
    <property type="match status" value="1"/>
</dbReference>
<dbReference type="Gene3D" id="2.70.70.10">
    <property type="entry name" value="Glucose Permease (Domain IIA)"/>
    <property type="match status" value="1"/>
</dbReference>
<gene>
    <name evidence="4" type="ORF">HNR48_000791</name>
</gene>
<dbReference type="InterPro" id="IPR050570">
    <property type="entry name" value="Cell_wall_metabolism_enzyme"/>
</dbReference>
<dbReference type="InterPro" id="IPR011055">
    <property type="entry name" value="Dup_hybrid_motif"/>
</dbReference>
<dbReference type="Pfam" id="PF01551">
    <property type="entry name" value="Peptidase_M23"/>
    <property type="match status" value="1"/>
</dbReference>
<dbReference type="InParanoid" id="A0A7X0JQN4"/>
<evidence type="ECO:0000256" key="1">
    <source>
        <dbReference type="SAM" id="SignalP"/>
    </source>
</evidence>
<dbReference type="RefSeq" id="WP_166850995.1">
    <property type="nucleotide sequence ID" value="NZ_JAAONY010000001.1"/>
</dbReference>
<reference evidence="4 5" key="1">
    <citation type="submission" date="2020-08" db="EMBL/GenBank/DDBJ databases">
        <title>Genomic Encyclopedia of Type Strains, Phase IV (KMG-IV): sequencing the most valuable type-strain genomes for metagenomic binning, comparative biology and taxonomic classification.</title>
        <authorList>
            <person name="Goeker M."/>
        </authorList>
    </citation>
    <scope>NUCLEOTIDE SEQUENCE [LARGE SCALE GENOMIC DNA]</scope>
    <source>
        <strain evidence="4 5">DSM 22368</strain>
    </source>
</reference>
<accession>A0A7X0JQN4</accession>
<feature type="domain" description="DUF4124" evidence="3">
    <location>
        <begin position="31"/>
        <end position="70"/>
    </location>
</feature>